<evidence type="ECO:0000313" key="1">
    <source>
        <dbReference type="EMBL" id="QNE22453.1"/>
    </source>
</evidence>
<proteinExistence type="predicted"/>
<dbReference type="Proteomes" id="UP000515563">
    <property type="component" value="Chromosome"/>
</dbReference>
<protein>
    <submittedName>
        <fullName evidence="1">Uncharacterized protein</fullName>
    </submittedName>
</protein>
<reference evidence="2" key="1">
    <citation type="submission" date="2019-09" db="EMBL/GenBank/DDBJ databases">
        <title>Antimicrobial potential of Antarctic Bacteria.</title>
        <authorList>
            <person name="Benaud N."/>
            <person name="Edwards R.J."/>
            <person name="Ferrari B.C."/>
        </authorList>
    </citation>
    <scope>NUCLEOTIDE SEQUENCE [LARGE SCALE GENOMIC DNA]</scope>
    <source>
        <strain evidence="2">SPB151</strain>
    </source>
</reference>
<dbReference type="EMBL" id="CP043661">
    <property type="protein sequence ID" value="QNE22453.1"/>
    <property type="molecule type" value="Genomic_DNA"/>
</dbReference>
<dbReference type="AlphaFoldDB" id="A0A7G6X888"/>
<accession>A0A7G6X888</accession>
<dbReference type="KEGG" id="kqi:F1D05_36835"/>
<gene>
    <name evidence="1" type="ORF">F1D05_36835</name>
</gene>
<reference evidence="1 2" key="2">
    <citation type="journal article" date="2020" name="Microbiol. Resour. Announc.">
        <title>Antarctic desert soil bacteria exhibit high novel natural product potential, evaluated through long-read genome sequencing and comparative genomics.</title>
        <authorList>
            <person name="Benaud N."/>
            <person name="Edwards R.J."/>
            <person name="Amos T.G."/>
            <person name="D'Agostino P.M."/>
            <person name="Gutierrez-Chavez C."/>
            <person name="Montgomery K."/>
            <person name="Nicetic I."/>
            <person name="Ferrari B.C."/>
        </authorList>
    </citation>
    <scope>NUCLEOTIDE SEQUENCE [LARGE SCALE GENOMIC DNA]</scope>
    <source>
        <strain evidence="1 2">SPB151</strain>
    </source>
</reference>
<sequence>MVQAPLILIGYWRSPGDERWPDPANFVDAELDTAERSVIGDYVQRGEVVWGFGGVSTCRICGCENGSLELSDGTYIWPDGFAHYVLHHDVRPPERFISHALSTLDALAEAGRQAIRDESWWSSLSNRTTPHE</sequence>
<organism evidence="1 2">
    <name type="scientific">Kribbella qitaiheensis</name>
    <dbReference type="NCBI Taxonomy" id="1544730"/>
    <lineage>
        <taxon>Bacteria</taxon>
        <taxon>Bacillati</taxon>
        <taxon>Actinomycetota</taxon>
        <taxon>Actinomycetes</taxon>
        <taxon>Propionibacteriales</taxon>
        <taxon>Kribbellaceae</taxon>
        <taxon>Kribbella</taxon>
    </lineage>
</organism>
<evidence type="ECO:0000313" key="2">
    <source>
        <dbReference type="Proteomes" id="UP000515563"/>
    </source>
</evidence>
<keyword evidence="2" id="KW-1185">Reference proteome</keyword>
<dbReference type="RefSeq" id="WP_185444865.1">
    <property type="nucleotide sequence ID" value="NZ_CP043661.1"/>
</dbReference>
<name>A0A7G6X888_9ACTN</name>